<evidence type="ECO:0000313" key="8">
    <source>
        <dbReference type="Proteomes" id="UP000652198"/>
    </source>
</evidence>
<evidence type="ECO:0000256" key="5">
    <source>
        <dbReference type="PROSITE-ProRule" id="PRU00335"/>
    </source>
</evidence>
<dbReference type="PROSITE" id="PS01081">
    <property type="entry name" value="HTH_TETR_1"/>
    <property type="match status" value="1"/>
</dbReference>
<protein>
    <submittedName>
        <fullName evidence="7">TetR family transcriptional regulator</fullName>
    </submittedName>
</protein>
<dbReference type="Proteomes" id="UP000652198">
    <property type="component" value="Unassembled WGS sequence"/>
</dbReference>
<organism evidence="7 8">
    <name type="scientific">Paraburkholderia solitsugae</name>
    <dbReference type="NCBI Taxonomy" id="2675748"/>
    <lineage>
        <taxon>Bacteria</taxon>
        <taxon>Pseudomonadati</taxon>
        <taxon>Pseudomonadota</taxon>
        <taxon>Betaproteobacteria</taxon>
        <taxon>Burkholderiales</taxon>
        <taxon>Burkholderiaceae</taxon>
        <taxon>Paraburkholderia</taxon>
    </lineage>
</organism>
<dbReference type="InterPro" id="IPR039538">
    <property type="entry name" value="BetI_C"/>
</dbReference>
<accession>A0ABX2BHJ4</accession>
<dbReference type="EMBL" id="WOEY01000013">
    <property type="protein sequence ID" value="NPT40264.1"/>
    <property type="molecule type" value="Genomic_DNA"/>
</dbReference>
<keyword evidence="3 5" id="KW-0238">DNA-binding</keyword>
<evidence type="ECO:0000259" key="6">
    <source>
        <dbReference type="PROSITE" id="PS50977"/>
    </source>
</evidence>
<feature type="DNA-binding region" description="H-T-H motif" evidence="5">
    <location>
        <begin position="13"/>
        <end position="32"/>
    </location>
</feature>
<dbReference type="InterPro" id="IPR036271">
    <property type="entry name" value="Tet_transcr_reg_TetR-rel_C_sf"/>
</dbReference>
<comment type="caution">
    <text evidence="7">The sequence shown here is derived from an EMBL/GenBank/DDBJ whole genome shotgun (WGS) entry which is preliminary data.</text>
</comment>
<feature type="domain" description="HTH tetR-type" evidence="6">
    <location>
        <begin position="1"/>
        <end position="50"/>
    </location>
</feature>
<dbReference type="InterPro" id="IPR001647">
    <property type="entry name" value="HTH_TetR"/>
</dbReference>
<dbReference type="Pfam" id="PF00440">
    <property type="entry name" value="TetR_N"/>
    <property type="match status" value="1"/>
</dbReference>
<dbReference type="InterPro" id="IPR023772">
    <property type="entry name" value="DNA-bd_HTH_TetR-type_CS"/>
</dbReference>
<dbReference type="PANTHER" id="PTHR30055">
    <property type="entry name" value="HTH-TYPE TRANSCRIPTIONAL REGULATOR RUTR"/>
    <property type="match status" value="1"/>
</dbReference>
<gene>
    <name evidence="7" type="ORF">GNZ12_02820</name>
</gene>
<dbReference type="SUPFAM" id="SSF48498">
    <property type="entry name" value="Tetracyclin repressor-like, C-terminal domain"/>
    <property type="match status" value="1"/>
</dbReference>
<evidence type="ECO:0000256" key="1">
    <source>
        <dbReference type="ARBA" id="ARBA00022491"/>
    </source>
</evidence>
<evidence type="ECO:0000256" key="4">
    <source>
        <dbReference type="ARBA" id="ARBA00023163"/>
    </source>
</evidence>
<keyword evidence="4" id="KW-0804">Transcription</keyword>
<dbReference type="PROSITE" id="PS50977">
    <property type="entry name" value="HTH_TETR_2"/>
    <property type="match status" value="1"/>
</dbReference>
<evidence type="ECO:0000313" key="7">
    <source>
        <dbReference type="EMBL" id="NPT40264.1"/>
    </source>
</evidence>
<name>A0ABX2BHJ4_9BURK</name>
<sequence length="185" mass="20360">MRCIARYSYSETTVDRICAEANIARGLIHYHFGSKDALMARTYQRLAADLLNASREAAAKATNTEEKLTAIIEACFAAPVFKPSTVKVWLGFWSVAQSDPVIGNAHKALYNAHRDTLKKLFDQIVQVCGTPVDGEFAAATLTAVIDGFWLERARDPSSFKSVNALCGCMQVMETFLPHKPCAQNV</sequence>
<evidence type="ECO:0000256" key="3">
    <source>
        <dbReference type="ARBA" id="ARBA00023125"/>
    </source>
</evidence>
<dbReference type="Gene3D" id="1.10.357.10">
    <property type="entry name" value="Tetracycline Repressor, domain 2"/>
    <property type="match status" value="1"/>
</dbReference>
<dbReference type="InterPro" id="IPR009057">
    <property type="entry name" value="Homeodomain-like_sf"/>
</dbReference>
<dbReference type="SUPFAM" id="SSF46689">
    <property type="entry name" value="Homeodomain-like"/>
    <property type="match status" value="1"/>
</dbReference>
<keyword evidence="2" id="KW-0805">Transcription regulation</keyword>
<evidence type="ECO:0000256" key="2">
    <source>
        <dbReference type="ARBA" id="ARBA00023015"/>
    </source>
</evidence>
<dbReference type="Pfam" id="PF13977">
    <property type="entry name" value="TetR_C_6"/>
    <property type="match status" value="1"/>
</dbReference>
<dbReference type="InterPro" id="IPR050109">
    <property type="entry name" value="HTH-type_TetR-like_transc_reg"/>
</dbReference>
<dbReference type="PANTHER" id="PTHR30055:SF234">
    <property type="entry name" value="HTH-TYPE TRANSCRIPTIONAL REGULATOR BETI"/>
    <property type="match status" value="1"/>
</dbReference>
<proteinExistence type="predicted"/>
<keyword evidence="1" id="KW-0678">Repressor</keyword>
<keyword evidence="8" id="KW-1185">Reference proteome</keyword>
<reference evidence="7 8" key="1">
    <citation type="submission" date="2019-11" db="EMBL/GenBank/DDBJ databases">
        <title>Metabolism of dissolved organic matter in forest soils.</title>
        <authorList>
            <person name="Cyle K.T."/>
            <person name="Wilhelm R.C."/>
            <person name="Martinez C.E."/>
        </authorList>
    </citation>
    <scope>NUCLEOTIDE SEQUENCE [LARGE SCALE GENOMIC DNA]</scope>
    <source>
        <strain evidence="7 8">1N</strain>
    </source>
</reference>